<dbReference type="GO" id="GO:0006665">
    <property type="term" value="P:sphingolipid metabolic process"/>
    <property type="evidence" value="ECO:0007669"/>
    <property type="project" value="InterPro"/>
</dbReference>
<feature type="domain" description="Saposin B-type" evidence="13">
    <location>
        <begin position="1068"/>
        <end position="1147"/>
    </location>
</feature>
<evidence type="ECO:0000256" key="4">
    <source>
        <dbReference type="ARBA" id="ARBA00022713"/>
    </source>
</evidence>
<dbReference type="PANTHER" id="PTHR11480">
    <property type="entry name" value="SAPOSIN-RELATED"/>
    <property type="match status" value="1"/>
</dbReference>
<keyword evidence="8" id="KW-0325">Glycoprotein</keyword>
<feature type="chain" id="PRO_5042469872" description="Pulmonary surfactant-associated protein B" evidence="12">
    <location>
        <begin position="17"/>
        <end position="2009"/>
    </location>
</feature>
<evidence type="ECO:0000256" key="5">
    <source>
        <dbReference type="ARBA" id="ARBA00022729"/>
    </source>
</evidence>
<dbReference type="PROSITE" id="PS50015">
    <property type="entry name" value="SAP_B"/>
    <property type="match status" value="20"/>
</dbReference>
<feature type="domain" description="Saposin B-type" evidence="13">
    <location>
        <begin position="897"/>
        <end position="977"/>
    </location>
</feature>
<feature type="domain" description="Saposin B-type" evidence="13">
    <location>
        <begin position="444"/>
        <end position="526"/>
    </location>
</feature>
<feature type="domain" description="Saposin B-type" evidence="13">
    <location>
        <begin position="983"/>
        <end position="1062"/>
    </location>
</feature>
<feature type="domain" description="Saposin B-type" evidence="13">
    <location>
        <begin position="1245"/>
        <end position="1325"/>
    </location>
</feature>
<dbReference type="Proteomes" id="UP000694867">
    <property type="component" value="Unplaced"/>
</dbReference>
<dbReference type="InterPro" id="IPR008138">
    <property type="entry name" value="SapB_2"/>
</dbReference>
<protein>
    <recommendedName>
        <fullName evidence="10">Pulmonary surfactant-associated protein B</fullName>
    </recommendedName>
    <alternativeName>
        <fullName evidence="11">Pulmonary surfactant-associated proteolipid SPL(Phe)</fullName>
    </alternativeName>
</protein>
<evidence type="ECO:0000256" key="1">
    <source>
        <dbReference type="ARBA" id="ARBA00004364"/>
    </source>
</evidence>
<proteinExistence type="predicted"/>
<evidence type="ECO:0000256" key="6">
    <source>
        <dbReference type="ARBA" id="ARBA00022737"/>
    </source>
</evidence>
<feature type="domain" description="Saposin B-type" evidence="13">
    <location>
        <begin position="631"/>
        <end position="711"/>
    </location>
</feature>
<comment type="subcellular location">
    <subcellularLocation>
        <location evidence="1">Secreted</location>
        <location evidence="1">Extracellular space</location>
        <location evidence="1">Surface film</location>
    </subcellularLocation>
</comment>
<dbReference type="GO" id="GO:0007585">
    <property type="term" value="P:respiratory gaseous exchange by respiratory system"/>
    <property type="evidence" value="ECO:0007669"/>
    <property type="project" value="UniProtKB-KW"/>
</dbReference>
<feature type="domain" description="Saposin B-type" evidence="13">
    <location>
        <begin position="345"/>
        <end position="427"/>
    </location>
</feature>
<keyword evidence="3" id="KW-0964">Secreted</keyword>
<dbReference type="GO" id="GO:0005764">
    <property type="term" value="C:lysosome"/>
    <property type="evidence" value="ECO:0007669"/>
    <property type="project" value="InterPro"/>
</dbReference>
<feature type="domain" description="Saposin B-type" evidence="13">
    <location>
        <begin position="1416"/>
        <end position="1497"/>
    </location>
</feature>
<feature type="domain" description="Saposin B-type" evidence="13">
    <location>
        <begin position="806"/>
        <end position="885"/>
    </location>
</feature>
<evidence type="ECO:0000256" key="2">
    <source>
        <dbReference type="ARBA" id="ARBA00022439"/>
    </source>
</evidence>
<evidence type="ECO:0000313" key="14">
    <source>
        <dbReference type="Proteomes" id="UP000694867"/>
    </source>
</evidence>
<name>A0AAJ7SFP6_9ACAR</name>
<dbReference type="SUPFAM" id="SSF47862">
    <property type="entry name" value="Saposin"/>
    <property type="match status" value="18"/>
</dbReference>
<feature type="domain" description="Saposin B-type" evidence="13">
    <location>
        <begin position="1331"/>
        <end position="1411"/>
    </location>
</feature>
<dbReference type="InterPro" id="IPR051428">
    <property type="entry name" value="Sphingo_Act-Surfact_Prot"/>
</dbReference>
<reference evidence="15" key="1">
    <citation type="submission" date="2025-08" db="UniProtKB">
        <authorList>
            <consortium name="RefSeq"/>
        </authorList>
    </citation>
    <scope>IDENTIFICATION</scope>
</reference>
<dbReference type="RefSeq" id="XP_028967063.1">
    <property type="nucleotide sequence ID" value="XM_029111230.1"/>
</dbReference>
<keyword evidence="4" id="KW-0305">Gaseous exchange</keyword>
<feature type="domain" description="Saposin B-type" evidence="13">
    <location>
        <begin position="539"/>
        <end position="622"/>
    </location>
</feature>
<dbReference type="PRINTS" id="PR01797">
    <property type="entry name" value="SAPOSIN"/>
</dbReference>
<keyword evidence="7" id="KW-1015">Disulfide bond</keyword>
<feature type="domain" description="Saposin B-type" evidence="13">
    <location>
        <begin position="1755"/>
        <end position="1836"/>
    </location>
</feature>
<feature type="domain" description="Saposin B-type" evidence="13">
    <location>
        <begin position="1498"/>
        <end position="1579"/>
    </location>
</feature>
<dbReference type="GO" id="GO:0016020">
    <property type="term" value="C:membrane"/>
    <property type="evidence" value="ECO:0007669"/>
    <property type="project" value="GOC"/>
</dbReference>
<feature type="domain" description="Saposin B-type" evidence="13">
    <location>
        <begin position="720"/>
        <end position="800"/>
    </location>
</feature>
<evidence type="ECO:0000256" key="12">
    <source>
        <dbReference type="SAM" id="SignalP"/>
    </source>
</evidence>
<gene>
    <name evidence="15" type="primary">LOC100907708</name>
</gene>
<accession>A0AAJ7SFP6</accession>
<evidence type="ECO:0000256" key="8">
    <source>
        <dbReference type="ARBA" id="ARBA00023180"/>
    </source>
</evidence>
<dbReference type="Pfam" id="PF05184">
    <property type="entry name" value="SapB_1"/>
    <property type="match status" value="13"/>
</dbReference>
<evidence type="ECO:0000256" key="3">
    <source>
        <dbReference type="ARBA" id="ARBA00022525"/>
    </source>
</evidence>
<dbReference type="InterPro" id="IPR008139">
    <property type="entry name" value="SaposinB_dom"/>
</dbReference>
<dbReference type="Pfam" id="PF03489">
    <property type="entry name" value="SapB_2"/>
    <property type="match status" value="12"/>
</dbReference>
<dbReference type="InterPro" id="IPR007856">
    <property type="entry name" value="SapB_1"/>
</dbReference>
<feature type="domain" description="Saposin B-type" evidence="13">
    <location>
        <begin position="1591"/>
        <end position="1670"/>
    </location>
</feature>
<dbReference type="PANTHER" id="PTHR11480:SF3">
    <property type="entry name" value="BCDNA.GH08312"/>
    <property type="match status" value="1"/>
</dbReference>
<dbReference type="GeneID" id="100907708"/>
<evidence type="ECO:0000256" key="9">
    <source>
        <dbReference type="ARBA" id="ARBA00037221"/>
    </source>
</evidence>
<evidence type="ECO:0000313" key="15">
    <source>
        <dbReference type="RefSeq" id="XP_028967063.1"/>
    </source>
</evidence>
<dbReference type="InterPro" id="IPR008373">
    <property type="entry name" value="Saposin"/>
</dbReference>
<organism evidence="14 15">
    <name type="scientific">Galendromus occidentalis</name>
    <name type="common">western predatory mite</name>
    <dbReference type="NCBI Taxonomy" id="34638"/>
    <lineage>
        <taxon>Eukaryota</taxon>
        <taxon>Metazoa</taxon>
        <taxon>Ecdysozoa</taxon>
        <taxon>Arthropoda</taxon>
        <taxon>Chelicerata</taxon>
        <taxon>Arachnida</taxon>
        <taxon>Acari</taxon>
        <taxon>Parasitiformes</taxon>
        <taxon>Mesostigmata</taxon>
        <taxon>Gamasina</taxon>
        <taxon>Phytoseioidea</taxon>
        <taxon>Phytoseiidae</taxon>
        <taxon>Typhlodrominae</taxon>
        <taxon>Galendromus</taxon>
    </lineage>
</organism>
<dbReference type="SMART" id="SM00741">
    <property type="entry name" value="SapB"/>
    <property type="match status" value="21"/>
</dbReference>
<dbReference type="KEGG" id="goe:100907708"/>
<keyword evidence="5 12" id="KW-0732">Signal</keyword>
<keyword evidence="6" id="KW-0677">Repeat</keyword>
<dbReference type="FunFam" id="1.10.225.10:FF:000008">
    <property type="entry name" value="Pulmonary surfactant-associated protein B"/>
    <property type="match status" value="1"/>
</dbReference>
<dbReference type="InterPro" id="IPR011001">
    <property type="entry name" value="Saposin-like"/>
</dbReference>
<feature type="domain" description="Saposin B-type" evidence="13">
    <location>
        <begin position="1674"/>
        <end position="1752"/>
    </location>
</feature>
<feature type="signal peptide" evidence="12">
    <location>
        <begin position="1"/>
        <end position="16"/>
    </location>
</feature>
<dbReference type="GO" id="GO:0005576">
    <property type="term" value="C:extracellular region"/>
    <property type="evidence" value="ECO:0007669"/>
    <property type="project" value="UniProtKB-SubCell"/>
</dbReference>
<keyword evidence="14" id="KW-1185">Reference proteome</keyword>
<evidence type="ECO:0000256" key="11">
    <source>
        <dbReference type="ARBA" id="ARBA00041785"/>
    </source>
</evidence>
<comment type="function">
    <text evidence="9">Pulmonary surfactant-associated proteins promote alveolar stability by lowering the surface tension at the air-liquid interface in the peripheral air spaces. SP-B increases the collapse pressure of palmitic acid to nearly 70 millinewtons per meter.</text>
</comment>
<evidence type="ECO:0000256" key="7">
    <source>
        <dbReference type="ARBA" id="ARBA00023157"/>
    </source>
</evidence>
<evidence type="ECO:0000259" key="13">
    <source>
        <dbReference type="PROSITE" id="PS50015"/>
    </source>
</evidence>
<feature type="domain" description="Saposin B-type" evidence="13">
    <location>
        <begin position="1839"/>
        <end position="1921"/>
    </location>
</feature>
<evidence type="ECO:0000256" key="10">
    <source>
        <dbReference type="ARBA" id="ARBA00041094"/>
    </source>
</evidence>
<keyword evidence="2" id="KW-0767">Surface film</keyword>
<feature type="domain" description="Saposin B-type" evidence="13">
    <location>
        <begin position="58"/>
        <end position="141"/>
    </location>
</feature>
<sequence length="2009" mass="223299">MRALWSIVAIAALAAATPDPRCNSLRTSCSDLFLAIDCGTVNECIPRWETLETPVGNDTELCATCKKMVQEARENLLSNMTQIELREVLEGSCDDLIPIPPFNVICKKLMDAFQDELNDMLVSRMDPTQVCTVSGLCWKPDNSDIEQRASDIFLRKSAQNTCTTCKTSVSDMVGITKFVDKTGVIEAFSNICQNSGYAKQRCDGFAQTYVAKFLHHFHTASSEKTCQFFGRCDGMRRPLPKGPTDTLECEFCEAMIHKVVVQFNNTSAKEQVKTVLENICKKTGSYAEECQQRIEDDFDKAYDELISMLDPVNVCTLAGICNSNQSLRTIPMMKLTPARPAAPGSTTMCTVCRNVAGVVQTAVNANFTQKELISALDLVCDVLSGASKENCFDFVNTNIPQLIQMFNERFTVDHICSESFNFCPAALENSFSDYLIIGQFSDEPSQNCSVCLTAMSWVFHFANGRRHRVVIKFGLDEVCNKYPNILVQCKRFKDMYSARILDLVEKENVTTAPEVCTRLKLCPETLKLLAFTELRAQFDEDKCQICETAISWVASQLNATSTENDIIRRVQEVCDTDLFPPKIRNSCRSEVESYGSLIIHLLVNRMDPEQICPEIRLCKTARATKPVAQGSDPVCDQCQHIAGYVVASLNDDRTEENIKKVLDKTCEMVPVDYGSCKQLINDNIDRLVQILRQEVTADEICEALKMCKARRIPPPRTQHVSKSCGLCSTIVDYLIEKLKGNTTDAAIIDALEKVCKVLPMEEKKCQNFIDVYGSLVVSLIEQELAADAICAAIGLCGAPKQVVEAPKTICDECEQIAGYLVNAVNDNRTEENIKAVLEKTCEACPAIAKCQEFIDKNVDKLFELLRQAVTVDEICQSLGLCATRIVPVAALTKHEVNSESCGLCNTVVSYLIDALKDNATDAAAIDALERVCKVLPYDQAKCRNVVDVYGGYIIALIQQDVAADEICSALGLCGSPKRVMSAPGTICEECEQIAGYIVNALNDDHTEENIKSVLEKTCAACPAIEKCQEIIDNNVDKLFELLREEVTVDKICQTIGLCESRKLTVAAPKTTCDECEQIAGYIVNALNNNRTEENIKAVLEKTCAACPAIEKCQEVIDEHVDELFELLKKEVTVDKICRAIGLCGSRKSAVKAPKPTCAECEQIAGYIVEALNDNRTEENIKAVLEKTCAACPAIEKCQEVIDENVDKLFELLREEVTVEKICQTIGLCGSRKLASTPVRSPERVQGQTCELCRTVTHFLIDELKDNKTDEAVLEVLERVCKVLPVDRVECDNAIDTYGQIIISMIRQNVSADQICSAIGLCSSRMIAKKVGNDQCNVCVLVTGFLIDELNDNKTDAAVIAALEKACSIVPVDKIQCKNYVDVYGSMVIEMIKNNLSADEICSSLGFCFTRKPPVYENQVCPLCEIAVNVVEEELRNNNTQKQIEVALEKACSLMPKRDQESCRNMVNVYTAYIIDMVESLATAEQICQTLGLCPTPPTPPKCEVCLYITNFVESELGDNRTEARVQELLGKVCNVIPNMDVAQCKATVEQASDMIITLLLQMVPPRKICEEIKLCPASSKRDLSPKVSVSTSEQCTFCKWLVTWVDDKLQDKRTEAVIIKELDAACDLLSDAGKCKDMVNDYVDMIVKMLVIYAEPEKICEAIKKCPAKQLTKDEPPCRYCRYVIDELRNDFQKTEAELKDKLDGICRVIPVDATACQSFVDRYADQIISLILSDTDPERICEVLGVCPKKIKASSTKCNFCREVMHFITNEIKDEATDDEIVAMMAKACNLCPAAHRDDCQRMIEIEGLVIVRMIAENIDPESICEAVKYCPGRGDTHKLTCTWCQYALHFLQEKLYDNSTQQAIREELQKMCSHLPTPEMNAECREFVDIYGASLEVIIAQDLDPSVICPAIHACPARRAIEKPVRRTRSQKCHDCVSTLRSFRHSPTQICTEVAPQFAAKCPDASSIGLRVVDAFESDFRICQYAKSCSKLSGRFSCNRGGCQLVR</sequence>
<dbReference type="Gene3D" id="1.10.225.10">
    <property type="entry name" value="Saposin-like"/>
    <property type="match status" value="20"/>
</dbReference>
<feature type="domain" description="Saposin B-type" evidence="13">
    <location>
        <begin position="1153"/>
        <end position="1232"/>
    </location>
</feature>
<dbReference type="CTD" id="43662"/>
<feature type="domain" description="Saposin B-type" evidence="13">
    <location>
        <begin position="245"/>
        <end position="325"/>
    </location>
</feature>